<protein>
    <submittedName>
        <fullName evidence="2">Virion structural protein</fullName>
    </submittedName>
</protein>
<evidence type="ECO:0000256" key="1">
    <source>
        <dbReference type="SAM" id="Phobius"/>
    </source>
</evidence>
<keyword evidence="1" id="KW-0812">Transmembrane</keyword>
<gene>
    <name evidence="2" type="ORF">2050HW_00010</name>
</gene>
<organism evidence="2 3">
    <name type="scientific">Serratia phage vB_SmaM_ 2050HW</name>
    <dbReference type="NCBI Taxonomy" id="2024252"/>
    <lineage>
        <taxon>Viruses</taxon>
        <taxon>Duplodnaviria</taxon>
        <taxon>Heunggongvirae</taxon>
        <taxon>Uroviricota</taxon>
        <taxon>Caudoviricetes</taxon>
        <taxon>Chimalliviridae</taxon>
        <taxon>Moabitevirus</taxon>
        <taxon>Moabitevirus mv2050HW</taxon>
    </lineage>
</organism>
<feature type="transmembrane region" description="Helical" evidence="1">
    <location>
        <begin position="307"/>
        <end position="337"/>
    </location>
</feature>
<keyword evidence="3" id="KW-1185">Reference proteome</keyword>
<accession>A0A289Z6W6</accession>
<sequence>MNNQWFKPASVVSVEAIDFQTADVLCRELEVLVEEYRFSKSKDVPAAERNKVFSDLAAKVIGKRIKAKKVTVDVVNADSTYNAYAMPPDLAKSSVLIKSYFGLMEQASAGKNAIKRDANAIGWVDLRKVELGGIFQEIPIRLGVYSAVIGNEYMTPAEAVGVIMHEVGHIFTYYEMLSTAISTALVLQDSVSRLMKTNSDEQRVKLVHKLETDYDIRFENANELVTAESTEVMTVNIMSELNEKIRSEFGSTIYDKRSWESISDQFASRMGCTVALATGLEKILRMGEASSFMSGFSFYSLEVIKTILFLGSMGLGIAVGPAGIALNVFILSLMAIVNPHERLYDRPRERIIRMRNEVVLKMKNKDIPVEIRKSLAEDLQVIDHVLEGLTDRETFVEKVWLLVSPSTRRQKKITKELQELESLVNNSLFARANSLKLLEG</sequence>
<evidence type="ECO:0000313" key="3">
    <source>
        <dbReference type="Proteomes" id="UP000223363"/>
    </source>
</evidence>
<proteinExistence type="predicted"/>
<dbReference type="EMBL" id="MF285618">
    <property type="protein sequence ID" value="ATA65345.1"/>
    <property type="molecule type" value="Genomic_DNA"/>
</dbReference>
<keyword evidence="1" id="KW-1133">Transmembrane helix</keyword>
<reference evidence="3" key="1">
    <citation type="submission" date="2017-06" db="EMBL/GenBank/DDBJ databases">
        <authorList>
            <person name="Zhao X."/>
        </authorList>
    </citation>
    <scope>NUCLEOTIDE SEQUENCE [LARGE SCALE GENOMIC DNA]</scope>
</reference>
<name>A0A289Z6W6_9CAUD</name>
<evidence type="ECO:0000313" key="2">
    <source>
        <dbReference type="EMBL" id="ATA65345.1"/>
    </source>
</evidence>
<keyword evidence="1" id="KW-0472">Membrane</keyword>
<dbReference type="Proteomes" id="UP000223363">
    <property type="component" value="Segment"/>
</dbReference>